<protein>
    <submittedName>
        <fullName evidence="1">Uncharacterized protein</fullName>
    </submittedName>
</protein>
<dbReference type="EMBL" id="JRMP02000032">
    <property type="protein sequence ID" value="TLD91609.1"/>
    <property type="molecule type" value="Genomic_DNA"/>
</dbReference>
<evidence type="ECO:0000313" key="1">
    <source>
        <dbReference type="EMBL" id="TLD91609.1"/>
    </source>
</evidence>
<gene>
    <name evidence="1" type="ORF">LS64_011675</name>
</gene>
<accession>A0A4U8SXB7</accession>
<dbReference type="RefSeq" id="WP_138127371.1">
    <property type="nucleotide sequence ID" value="NZ_JRMP02000032.1"/>
</dbReference>
<dbReference type="AlphaFoldDB" id="A0A4U8SXB7"/>
<name>A0A4U8SXB7_9HELI</name>
<reference evidence="1 2" key="1">
    <citation type="journal article" date="2014" name="Genome Announc.">
        <title>Draft genome sequences of eight enterohepatic helicobacter species isolated from both laboratory and wild rodents.</title>
        <authorList>
            <person name="Sheh A."/>
            <person name="Shen Z."/>
            <person name="Fox J.G."/>
        </authorList>
    </citation>
    <scope>NUCLEOTIDE SEQUENCE [LARGE SCALE GENOMIC DNA]</scope>
    <source>
        <strain evidence="1 2">MIT 97-6194</strain>
    </source>
</reference>
<sequence length="203" mass="20296">MAADITTEQVDGTTLSDLTNNVSGANGKLNNVTLTSPTTILNVKSDSGGVVTGKNVTIGSNVTTAVIDNNSKNFAGGITSQNENQTTTIIIKNTTTDTSDAAKISGNIVGAAGTLIIQNDANSTIEGDIQGKNSKLEIDNAATISGNISGEGDIEINNTKTLGAADKTITGGAGKLTINNNDAAAEIKSAITGGTGAVEITNA</sequence>
<feature type="non-terminal residue" evidence="1">
    <location>
        <position position="203"/>
    </location>
</feature>
<organism evidence="1 2">
    <name type="scientific">Helicobacter saguini</name>
    <dbReference type="NCBI Taxonomy" id="1548018"/>
    <lineage>
        <taxon>Bacteria</taxon>
        <taxon>Pseudomonadati</taxon>
        <taxon>Campylobacterota</taxon>
        <taxon>Epsilonproteobacteria</taxon>
        <taxon>Campylobacterales</taxon>
        <taxon>Helicobacteraceae</taxon>
        <taxon>Helicobacter</taxon>
    </lineage>
</organism>
<evidence type="ECO:0000313" key="2">
    <source>
        <dbReference type="Proteomes" id="UP000029714"/>
    </source>
</evidence>
<reference evidence="1 2" key="2">
    <citation type="journal article" date="2016" name="Infect. Immun.">
        <title>Helicobacter saguini, a Novel Helicobacter Isolated from Cotton-Top Tamarins with Ulcerative Colitis, Has Proinflammatory Properties and Induces Typhlocolitis and Dysplasia in Gnotobiotic IL-10-/- Mice.</title>
        <authorList>
            <person name="Shen Z."/>
            <person name="Mannion A."/>
            <person name="Whary M.T."/>
            <person name="Muthupalani S."/>
            <person name="Sheh A."/>
            <person name="Feng Y."/>
            <person name="Gong G."/>
            <person name="Vandamme P."/>
            <person name="Holcombe H.R."/>
            <person name="Paster B.J."/>
            <person name="Fox J.G."/>
        </authorList>
    </citation>
    <scope>NUCLEOTIDE SEQUENCE [LARGE SCALE GENOMIC DNA]</scope>
    <source>
        <strain evidence="1 2">MIT 97-6194</strain>
    </source>
</reference>
<proteinExistence type="predicted"/>
<dbReference type="Proteomes" id="UP000029714">
    <property type="component" value="Unassembled WGS sequence"/>
</dbReference>
<comment type="caution">
    <text evidence="1">The sequence shown here is derived from an EMBL/GenBank/DDBJ whole genome shotgun (WGS) entry which is preliminary data.</text>
</comment>
<keyword evidence="2" id="KW-1185">Reference proteome</keyword>